<name>A0A2R8BLH1_9RHOB</name>
<dbReference type="Proteomes" id="UP000244924">
    <property type="component" value="Unassembled WGS sequence"/>
</dbReference>
<dbReference type="GO" id="GO:0052874">
    <property type="term" value="F:FMN reductase (NADH) activity"/>
    <property type="evidence" value="ECO:0007669"/>
    <property type="project" value="UniProtKB-EC"/>
</dbReference>
<evidence type="ECO:0000313" key="4">
    <source>
        <dbReference type="Proteomes" id="UP000244924"/>
    </source>
</evidence>
<keyword evidence="4" id="KW-1185">Reference proteome</keyword>
<reference evidence="3 4" key="1">
    <citation type="submission" date="2018-03" db="EMBL/GenBank/DDBJ databases">
        <authorList>
            <person name="Keele B.F."/>
        </authorList>
    </citation>
    <scope>NUCLEOTIDE SEQUENCE [LARGE SCALE GENOMIC DNA]</scope>
    <source>
        <strain evidence="3 4">CECT 8626</strain>
    </source>
</reference>
<dbReference type="SMART" id="SM00903">
    <property type="entry name" value="Flavin_Reduct"/>
    <property type="match status" value="1"/>
</dbReference>
<feature type="domain" description="Flavin reductase like" evidence="2">
    <location>
        <begin position="15"/>
        <end position="158"/>
    </location>
</feature>
<dbReference type="GO" id="GO:0010181">
    <property type="term" value="F:FMN binding"/>
    <property type="evidence" value="ECO:0007669"/>
    <property type="project" value="InterPro"/>
</dbReference>
<dbReference type="OrthoDB" id="9792858at2"/>
<dbReference type="EC" id="1.5.1.42" evidence="3"/>
<accession>A0A2R8BLH1</accession>
<dbReference type="PANTHER" id="PTHR30466">
    <property type="entry name" value="FLAVIN REDUCTASE"/>
    <property type="match status" value="1"/>
</dbReference>
<proteinExistence type="predicted"/>
<dbReference type="Gene3D" id="3.90.79.10">
    <property type="entry name" value="Nucleoside Triphosphate Pyrophosphohydrolase"/>
    <property type="match status" value="1"/>
</dbReference>
<dbReference type="AlphaFoldDB" id="A0A2R8BLH1"/>
<dbReference type="PANTHER" id="PTHR30466:SF1">
    <property type="entry name" value="FMN REDUCTASE (NADH) RUTF"/>
    <property type="match status" value="1"/>
</dbReference>
<dbReference type="InterPro" id="IPR012349">
    <property type="entry name" value="Split_barrel_FMN-bd"/>
</dbReference>
<evidence type="ECO:0000259" key="2">
    <source>
        <dbReference type="SMART" id="SM00903"/>
    </source>
</evidence>
<organism evidence="3 4">
    <name type="scientific">Albidovulum aquaemixtae</name>
    <dbReference type="NCBI Taxonomy" id="1542388"/>
    <lineage>
        <taxon>Bacteria</taxon>
        <taxon>Pseudomonadati</taxon>
        <taxon>Pseudomonadota</taxon>
        <taxon>Alphaproteobacteria</taxon>
        <taxon>Rhodobacterales</taxon>
        <taxon>Paracoccaceae</taxon>
        <taxon>Albidovulum</taxon>
    </lineage>
</organism>
<evidence type="ECO:0000256" key="1">
    <source>
        <dbReference type="ARBA" id="ARBA00023002"/>
    </source>
</evidence>
<dbReference type="Gene3D" id="2.30.110.10">
    <property type="entry name" value="Electron Transport, Fmn-binding Protein, Chain A"/>
    <property type="match status" value="1"/>
</dbReference>
<evidence type="ECO:0000313" key="3">
    <source>
        <dbReference type="EMBL" id="SPH24246.1"/>
    </source>
</evidence>
<dbReference type="Pfam" id="PF01613">
    <property type="entry name" value="Flavin_Reduct"/>
    <property type="match status" value="1"/>
</dbReference>
<sequence>MTVGGIDSRTLRNAFGAFATGVTIVTTRQPDGTPRGFTANSFTSVSLDPPLLLVCLAKTAHSCESFMQAAHFAVNVLAEDQKAVSGLFASQVADKFGQCSWKAGAADVPLVDGSLAQFACEREQLVDAGDHVVLIGRVIEASVRDGNPLGYFRGNYFSIGLEDRLVSAFVAKGATRIGAVLTMDNRILLEEQAGGALSVPVAPEAEPSLDGLRAMMLSRGMKPEVDFLYAVYENRETGVHGIFYHGLVSGEAPTGMVLQPLDTLPLDRVADAAERSMLRRYAEEFRHGTFGIYQGNEATGQVRRISR</sequence>
<dbReference type="EMBL" id="OMOQ01000003">
    <property type="protein sequence ID" value="SPH24246.1"/>
    <property type="molecule type" value="Genomic_DNA"/>
</dbReference>
<dbReference type="GO" id="GO:0042602">
    <property type="term" value="F:riboflavin reductase (NADPH) activity"/>
    <property type="evidence" value="ECO:0007669"/>
    <property type="project" value="TreeGrafter"/>
</dbReference>
<dbReference type="RefSeq" id="WP_108854284.1">
    <property type="nucleotide sequence ID" value="NZ_OMOQ01000003.1"/>
</dbReference>
<dbReference type="InterPro" id="IPR050268">
    <property type="entry name" value="NADH-dep_flavin_reductase"/>
</dbReference>
<gene>
    <name evidence="3" type="primary">ntaB_2</name>
    <name evidence="3" type="ORF">DEA8626_03297</name>
</gene>
<keyword evidence="1 3" id="KW-0560">Oxidoreductase</keyword>
<dbReference type="InterPro" id="IPR002563">
    <property type="entry name" value="Flavin_Rdtase-like_dom"/>
</dbReference>
<dbReference type="SUPFAM" id="SSF50475">
    <property type="entry name" value="FMN-binding split barrel"/>
    <property type="match status" value="1"/>
</dbReference>
<protein>
    <submittedName>
        <fullName evidence="3">FMN reductase (NADH) NtaB</fullName>
        <ecNumber evidence="3">1.5.1.42</ecNumber>
    </submittedName>
</protein>